<name>A0A381QX54_9ZZZZ</name>
<proteinExistence type="predicted"/>
<feature type="domain" description="Phosphoribosyltransferase" evidence="1">
    <location>
        <begin position="7"/>
        <end position="155"/>
    </location>
</feature>
<dbReference type="CDD" id="cd06223">
    <property type="entry name" value="PRTases_typeI"/>
    <property type="match status" value="1"/>
</dbReference>
<dbReference type="InterPro" id="IPR029057">
    <property type="entry name" value="PRTase-like"/>
</dbReference>
<accession>A0A381QX54</accession>
<dbReference type="InterPro" id="IPR050137">
    <property type="entry name" value="PyrR_bifunctional"/>
</dbReference>
<reference evidence="2" key="1">
    <citation type="submission" date="2018-05" db="EMBL/GenBank/DDBJ databases">
        <authorList>
            <person name="Lanie J.A."/>
            <person name="Ng W.-L."/>
            <person name="Kazmierczak K.M."/>
            <person name="Andrzejewski T.M."/>
            <person name="Davidsen T.M."/>
            <person name="Wayne K.J."/>
            <person name="Tettelin H."/>
            <person name="Glass J.I."/>
            <person name="Rusch D."/>
            <person name="Podicherti R."/>
            <person name="Tsui H.-C.T."/>
            <person name="Winkler M.E."/>
        </authorList>
    </citation>
    <scope>NUCLEOTIDE SEQUENCE</scope>
</reference>
<dbReference type="PANTHER" id="PTHR11608">
    <property type="entry name" value="BIFUNCTIONAL PROTEIN PYRR"/>
    <property type="match status" value="1"/>
</dbReference>
<sequence length="179" mass="20975">MLKSRLFNKKRLDITIDRLCHQLIENHSNFKDSLLIGLQPRGIYLQNRIIKTINKLLSIKVPSGYLDTTFYRDDFRTKEVPKAKETFMPYLVDNKNVIIIDDVLFTGRTVRSAMEGIMNFGRPNKIELLVLIDRKFSRHIPVEPTYYGTRINTLTSQKIIVNLTEQGFEKDNIWITNNE</sequence>
<protein>
    <recommendedName>
        <fullName evidence="1">Phosphoribosyltransferase domain-containing protein</fullName>
    </recommendedName>
</protein>
<dbReference type="NCBIfam" id="NF003549">
    <property type="entry name" value="PRK05205.1-5"/>
    <property type="match status" value="1"/>
</dbReference>
<dbReference type="Pfam" id="PF00156">
    <property type="entry name" value="Pribosyltran"/>
    <property type="match status" value="1"/>
</dbReference>
<dbReference type="SUPFAM" id="SSF53271">
    <property type="entry name" value="PRTase-like"/>
    <property type="match status" value="1"/>
</dbReference>
<dbReference type="InterPro" id="IPR000836">
    <property type="entry name" value="PRTase_dom"/>
</dbReference>
<dbReference type="EMBL" id="UINC01001538">
    <property type="protein sequence ID" value="SUZ83179.1"/>
    <property type="molecule type" value="Genomic_DNA"/>
</dbReference>
<gene>
    <name evidence="2" type="ORF">METZ01_LOCUS36033</name>
</gene>
<evidence type="ECO:0000259" key="1">
    <source>
        <dbReference type="Pfam" id="PF00156"/>
    </source>
</evidence>
<dbReference type="PANTHER" id="PTHR11608:SF0">
    <property type="entry name" value="BIFUNCTIONAL PROTEIN PYRR"/>
    <property type="match status" value="1"/>
</dbReference>
<organism evidence="2">
    <name type="scientific">marine metagenome</name>
    <dbReference type="NCBI Taxonomy" id="408172"/>
    <lineage>
        <taxon>unclassified sequences</taxon>
        <taxon>metagenomes</taxon>
        <taxon>ecological metagenomes</taxon>
    </lineage>
</organism>
<dbReference type="Gene3D" id="3.40.50.2020">
    <property type="match status" value="1"/>
</dbReference>
<dbReference type="AlphaFoldDB" id="A0A381QX54"/>
<evidence type="ECO:0000313" key="2">
    <source>
        <dbReference type="EMBL" id="SUZ83179.1"/>
    </source>
</evidence>